<dbReference type="PANTHER" id="PTHR45800:SF1">
    <property type="entry name" value="1-PHOSPHATIDYLINOSITOL 4-KINASE"/>
    <property type="match status" value="1"/>
</dbReference>
<evidence type="ECO:0000313" key="9">
    <source>
        <dbReference type="Proteomes" id="UP000604825"/>
    </source>
</evidence>
<feature type="region of interest" description="Disordered" evidence="7">
    <location>
        <begin position="122"/>
        <end position="152"/>
    </location>
</feature>
<keyword evidence="5" id="KW-0418">Kinase</keyword>
<gene>
    <name evidence="8" type="ORF">NCGR_LOCUS30485</name>
</gene>
<feature type="region of interest" description="Disordered" evidence="7">
    <location>
        <begin position="77"/>
        <end position="96"/>
    </location>
</feature>
<evidence type="ECO:0000256" key="1">
    <source>
        <dbReference type="ARBA" id="ARBA00008941"/>
    </source>
</evidence>
<dbReference type="InterPro" id="IPR044571">
    <property type="entry name" value="P4KG1-8"/>
</dbReference>
<comment type="similarity">
    <text evidence="1">Belongs to the PI3/PI4-kinase family. Type II PI4K subfamily.</text>
</comment>
<protein>
    <recommendedName>
        <fullName evidence="2">1-phosphatidylinositol 4-kinase</fullName>
        <ecNumber evidence="2">2.7.1.67</ecNumber>
    </recommendedName>
</protein>
<keyword evidence="6" id="KW-0067">ATP-binding</keyword>
<evidence type="ECO:0000256" key="2">
    <source>
        <dbReference type="ARBA" id="ARBA00012169"/>
    </source>
</evidence>
<dbReference type="Proteomes" id="UP000604825">
    <property type="component" value="Unassembled WGS sequence"/>
</dbReference>
<reference evidence="8" key="1">
    <citation type="submission" date="2020-10" db="EMBL/GenBank/DDBJ databases">
        <authorList>
            <person name="Han B."/>
            <person name="Lu T."/>
            <person name="Zhao Q."/>
            <person name="Huang X."/>
            <person name="Zhao Y."/>
        </authorList>
    </citation>
    <scope>NUCLEOTIDE SEQUENCE</scope>
</reference>
<keyword evidence="4" id="KW-0547">Nucleotide-binding</keyword>
<dbReference type="GO" id="GO:0004430">
    <property type="term" value="F:1-phosphatidylinositol 4-kinase activity"/>
    <property type="evidence" value="ECO:0007669"/>
    <property type="project" value="UniProtKB-EC"/>
</dbReference>
<dbReference type="EC" id="2.7.1.67" evidence="2"/>
<keyword evidence="9" id="KW-1185">Reference proteome</keyword>
<evidence type="ECO:0000256" key="5">
    <source>
        <dbReference type="ARBA" id="ARBA00022777"/>
    </source>
</evidence>
<name>A0A811PJU1_9POAL</name>
<organism evidence="8 9">
    <name type="scientific">Miscanthus lutarioriparius</name>
    <dbReference type="NCBI Taxonomy" id="422564"/>
    <lineage>
        <taxon>Eukaryota</taxon>
        <taxon>Viridiplantae</taxon>
        <taxon>Streptophyta</taxon>
        <taxon>Embryophyta</taxon>
        <taxon>Tracheophyta</taxon>
        <taxon>Spermatophyta</taxon>
        <taxon>Magnoliopsida</taxon>
        <taxon>Liliopsida</taxon>
        <taxon>Poales</taxon>
        <taxon>Poaceae</taxon>
        <taxon>PACMAD clade</taxon>
        <taxon>Panicoideae</taxon>
        <taxon>Andropogonodae</taxon>
        <taxon>Andropogoneae</taxon>
        <taxon>Saccharinae</taxon>
        <taxon>Miscanthus</taxon>
    </lineage>
</organism>
<dbReference type="AlphaFoldDB" id="A0A811PJU1"/>
<dbReference type="EMBL" id="CAJGYO010000007">
    <property type="protein sequence ID" value="CAD6246215.1"/>
    <property type="molecule type" value="Genomic_DNA"/>
</dbReference>
<evidence type="ECO:0000256" key="7">
    <source>
        <dbReference type="SAM" id="MobiDB-lite"/>
    </source>
</evidence>
<evidence type="ECO:0000256" key="6">
    <source>
        <dbReference type="ARBA" id="ARBA00022840"/>
    </source>
</evidence>
<evidence type="ECO:0000256" key="4">
    <source>
        <dbReference type="ARBA" id="ARBA00022741"/>
    </source>
</evidence>
<comment type="caution">
    <text evidence="8">The sequence shown here is derived from an EMBL/GenBank/DDBJ whole genome shotgun (WGS) entry which is preliminary data.</text>
</comment>
<dbReference type="OrthoDB" id="5839at2759"/>
<keyword evidence="3" id="KW-0808">Transferase</keyword>
<evidence type="ECO:0000313" key="8">
    <source>
        <dbReference type="EMBL" id="CAD6246215.1"/>
    </source>
</evidence>
<dbReference type="GO" id="GO:0005524">
    <property type="term" value="F:ATP binding"/>
    <property type="evidence" value="ECO:0007669"/>
    <property type="project" value="UniProtKB-KW"/>
</dbReference>
<evidence type="ECO:0000256" key="3">
    <source>
        <dbReference type="ARBA" id="ARBA00022679"/>
    </source>
</evidence>
<dbReference type="PANTHER" id="PTHR45800">
    <property type="entry name" value="PHOSPHATIDYLINOSITOL 4-KINASE GAMMA"/>
    <property type="match status" value="1"/>
</dbReference>
<sequence length="203" mass="23070">MLRMELPMIHEASLRVLVLSTIFLKEAVASGHCLSEIGDMMSRQFTEKEEEPSVLEVMCMEARNWVKEIELLLQETDFEEEEEDDDDSDANFTQFDLDSADDSTTCEISFFNKYRSTGGSFRKPLSRLPEGNEDNEEEAKNEASQDDANTYTSPVPNCTLSTSKSLVCPMGLCFSGNRRCRNGVPKNRVSAKTNYYNGYRSEY</sequence>
<feature type="compositionally biased region" description="Acidic residues" evidence="7">
    <location>
        <begin position="77"/>
        <end position="89"/>
    </location>
</feature>
<proteinExistence type="inferred from homology"/>
<accession>A0A811PJU1</accession>